<dbReference type="EMBL" id="NHOQ01001229">
    <property type="protein sequence ID" value="PWA25640.1"/>
    <property type="molecule type" value="Genomic_DNA"/>
</dbReference>
<dbReference type="InterPro" id="IPR013517">
    <property type="entry name" value="FG-GAP"/>
</dbReference>
<proteinExistence type="inferred from homology"/>
<dbReference type="GO" id="GO:0009897">
    <property type="term" value="C:external side of plasma membrane"/>
    <property type="evidence" value="ECO:0007669"/>
    <property type="project" value="TreeGrafter"/>
</dbReference>
<dbReference type="PANTHER" id="PTHR23220:SF69">
    <property type="entry name" value="INTEGRIN ALPHA-9"/>
    <property type="match status" value="1"/>
</dbReference>
<evidence type="ECO:0000256" key="10">
    <source>
        <dbReference type="PROSITE-ProRule" id="PRU00803"/>
    </source>
</evidence>
<dbReference type="Gene3D" id="2.130.10.130">
    <property type="entry name" value="Integrin alpha, N-terminal"/>
    <property type="match status" value="1"/>
</dbReference>
<dbReference type="GO" id="GO:0007160">
    <property type="term" value="P:cell-matrix adhesion"/>
    <property type="evidence" value="ECO:0007669"/>
    <property type="project" value="TreeGrafter"/>
</dbReference>
<keyword evidence="5 11" id="KW-0130">Cell adhesion</keyword>
<evidence type="ECO:0000256" key="1">
    <source>
        <dbReference type="ARBA" id="ARBA00004479"/>
    </source>
</evidence>
<evidence type="ECO:0000256" key="9">
    <source>
        <dbReference type="ARBA" id="ARBA00023180"/>
    </source>
</evidence>
<dbReference type="PROSITE" id="PS51470">
    <property type="entry name" value="FG_GAP"/>
    <property type="match status" value="5"/>
</dbReference>
<dbReference type="Proteomes" id="UP000250572">
    <property type="component" value="Unassembled WGS sequence"/>
</dbReference>
<evidence type="ECO:0000256" key="2">
    <source>
        <dbReference type="ARBA" id="ARBA00008054"/>
    </source>
</evidence>
<dbReference type="SMART" id="SM00191">
    <property type="entry name" value="Int_alpha"/>
    <property type="match status" value="5"/>
</dbReference>
<keyword evidence="3" id="KW-0732">Signal</keyword>
<dbReference type="GO" id="GO:0098609">
    <property type="term" value="P:cell-cell adhesion"/>
    <property type="evidence" value="ECO:0007669"/>
    <property type="project" value="TreeGrafter"/>
</dbReference>
<dbReference type="Pfam" id="PF01839">
    <property type="entry name" value="FG-GAP"/>
    <property type="match status" value="2"/>
</dbReference>
<dbReference type="STRING" id="33528.ENSGAFP00000010062"/>
<protein>
    <recommendedName>
        <fullName evidence="13">Integrin alpha first immunoglubulin-like domain-containing protein</fullName>
    </recommendedName>
</protein>
<sequence>MAPLLKHRSGVQQTFYVFLSISLACSYNIDLDHPLVFHGPSSSFFGYSVLEHFHDNTRWLIVGAPKANSTYSSSVRSPGAVFKCRVHSNPERRCTEMDLGRGNKPRESCGKTCQGDRDDEWMGVSLARQDRASGKILVGRSFFFCSLLNRNHACAHRWKNVYYDSEHILPHGYCSVIPPTLQGRAMPLIPCYEDYKQKYGEEHGSCQAGIAGVFTEELVVMGAPGSYYWTGTVKVYNMTSDTFYSPNKDSIDSHRYSYLGYAVTAGHFSSPNAIDVAAGAPQHNGVGKVYIFKLEAGSLVKSFQASGKMMGSYFGSSLCAVDLNQDGLSDLLVGAPMHSQLRDEGQVSVYLSRGNGVMEENAVLTGDSAFNAHFGEAIAAIGDIDDDGYQDVAIGAPKEDDYGGAVYIYHGDAAGITRKYSMKLSGRSISPGLQMFGQSISGKVDMDGNGYADVTIGAFMGDSVVLLRSRPVITVDVSIFLPVSINISVPQCHEGHQNLNCFNITVCMHFRGREVPGEIELLYNLTADVDKRQKSQPSRIYFTQAGSQISQMNQQLSLEINREKCQRYTAYVKSSGYRESPHPKGIIHVSAPRYEACKFPPPFLMGVFRLVHCGRQSPQLSRLPTDSTKAAEHRHNNRHNKNCETTES</sequence>
<dbReference type="SUPFAM" id="SSF69179">
    <property type="entry name" value="Integrin domains"/>
    <property type="match status" value="1"/>
</dbReference>
<evidence type="ECO:0000256" key="8">
    <source>
        <dbReference type="ARBA" id="ARBA00023170"/>
    </source>
</evidence>
<dbReference type="PANTHER" id="PTHR23220">
    <property type="entry name" value="INTEGRIN ALPHA"/>
    <property type="match status" value="1"/>
</dbReference>
<dbReference type="GO" id="GO:0005178">
    <property type="term" value="F:integrin binding"/>
    <property type="evidence" value="ECO:0007669"/>
    <property type="project" value="TreeGrafter"/>
</dbReference>
<evidence type="ECO:0000313" key="15">
    <source>
        <dbReference type="Proteomes" id="UP000250572"/>
    </source>
</evidence>
<dbReference type="AlphaFoldDB" id="A0A315VR89"/>
<dbReference type="PRINTS" id="PR01185">
    <property type="entry name" value="INTEGRINA"/>
</dbReference>
<keyword evidence="7" id="KW-0472">Membrane</keyword>
<feature type="region of interest" description="Disordered" evidence="12">
    <location>
        <begin position="618"/>
        <end position="648"/>
    </location>
</feature>
<dbReference type="GO" id="GO:0007229">
    <property type="term" value="P:integrin-mediated signaling pathway"/>
    <property type="evidence" value="ECO:0007669"/>
    <property type="project" value="UniProtKB-KW"/>
</dbReference>
<evidence type="ECO:0000256" key="3">
    <source>
        <dbReference type="ARBA" id="ARBA00022729"/>
    </source>
</evidence>
<dbReference type="GO" id="GO:0033627">
    <property type="term" value="P:cell adhesion mediated by integrin"/>
    <property type="evidence" value="ECO:0007669"/>
    <property type="project" value="TreeGrafter"/>
</dbReference>
<feature type="compositionally biased region" description="Polar residues" evidence="12">
    <location>
        <begin position="618"/>
        <end position="628"/>
    </location>
</feature>
<accession>A0A315VR89</accession>
<dbReference type="InterPro" id="IPR032695">
    <property type="entry name" value="Integrin_dom_sf"/>
</dbReference>
<evidence type="ECO:0000256" key="6">
    <source>
        <dbReference type="ARBA" id="ARBA00023037"/>
    </source>
</evidence>
<dbReference type="SUPFAM" id="SSF69318">
    <property type="entry name" value="Integrin alpha N-terminal domain"/>
    <property type="match status" value="1"/>
</dbReference>
<evidence type="ECO:0000256" key="5">
    <source>
        <dbReference type="ARBA" id="ARBA00022889"/>
    </source>
</evidence>
<dbReference type="Pfam" id="PF08441">
    <property type="entry name" value="Integrin_A_Ig_1"/>
    <property type="match status" value="1"/>
</dbReference>
<evidence type="ECO:0000259" key="13">
    <source>
        <dbReference type="Pfam" id="PF08441"/>
    </source>
</evidence>
<evidence type="ECO:0000256" key="12">
    <source>
        <dbReference type="SAM" id="MobiDB-lite"/>
    </source>
</evidence>
<feature type="repeat" description="FG-GAP" evidence="10">
    <location>
        <begin position="361"/>
        <end position="418"/>
    </location>
</feature>
<keyword evidence="6 11" id="KW-0401">Integrin</keyword>
<comment type="subcellular location">
    <subcellularLocation>
        <location evidence="1 11">Membrane</location>
        <topology evidence="1 11">Single-pass type I membrane protein</topology>
    </subcellularLocation>
</comment>
<comment type="caution">
    <text evidence="14">The sequence shown here is derived from an EMBL/GenBank/DDBJ whole genome shotgun (WGS) entry which is preliminary data.</text>
</comment>
<dbReference type="InterPro" id="IPR000413">
    <property type="entry name" value="Integrin_alpha"/>
</dbReference>
<feature type="repeat" description="FG-GAP" evidence="10">
    <location>
        <begin position="300"/>
        <end position="359"/>
    </location>
</feature>
<feature type="repeat" description="FG-GAP" evidence="10">
    <location>
        <begin position="28"/>
        <end position="93"/>
    </location>
</feature>
<comment type="similarity">
    <text evidence="2 11">Belongs to the integrin alpha chain family.</text>
</comment>
<dbReference type="Gene3D" id="2.60.40.1460">
    <property type="entry name" value="Integrin domains. Chain A, domain 2"/>
    <property type="match status" value="1"/>
</dbReference>
<keyword evidence="9" id="KW-0325">Glycoprotein</keyword>
<dbReference type="InterPro" id="IPR013649">
    <property type="entry name" value="Integrin_alpha_Ig-like_1"/>
</dbReference>
<evidence type="ECO:0000256" key="11">
    <source>
        <dbReference type="RuleBase" id="RU003762"/>
    </source>
</evidence>
<feature type="repeat" description="FG-GAP" evidence="10">
    <location>
        <begin position="245"/>
        <end position="299"/>
    </location>
</feature>
<name>A0A315VR89_GAMAF</name>
<feature type="repeat" description="FG-GAP" evidence="10">
    <location>
        <begin position="423"/>
        <end position="484"/>
    </location>
</feature>
<dbReference type="GO" id="GO:0008305">
    <property type="term" value="C:integrin complex"/>
    <property type="evidence" value="ECO:0007669"/>
    <property type="project" value="InterPro"/>
</dbReference>
<reference evidence="14 15" key="1">
    <citation type="journal article" date="2018" name="G3 (Bethesda)">
        <title>A High-Quality Reference Genome for the Invasive Mosquitofish Gambusia affinis Using a Chicago Library.</title>
        <authorList>
            <person name="Hoffberg S.L."/>
            <person name="Troendle N.J."/>
            <person name="Glenn T.C."/>
            <person name="Mahmud O."/>
            <person name="Louha S."/>
            <person name="Chalopin D."/>
            <person name="Bennetzen J.L."/>
            <person name="Mauricio R."/>
        </authorList>
    </citation>
    <scope>NUCLEOTIDE SEQUENCE [LARGE SCALE GENOMIC DNA]</scope>
    <source>
        <strain evidence="14">NE01/NJP1002.9</strain>
        <tissue evidence="14">Muscle</tissue>
    </source>
</reference>
<organism evidence="14 15">
    <name type="scientific">Gambusia affinis</name>
    <name type="common">Western mosquitofish</name>
    <name type="synonym">Heterandria affinis</name>
    <dbReference type="NCBI Taxonomy" id="33528"/>
    <lineage>
        <taxon>Eukaryota</taxon>
        <taxon>Metazoa</taxon>
        <taxon>Chordata</taxon>
        <taxon>Craniata</taxon>
        <taxon>Vertebrata</taxon>
        <taxon>Euteleostomi</taxon>
        <taxon>Actinopterygii</taxon>
        <taxon>Neopterygii</taxon>
        <taxon>Teleostei</taxon>
        <taxon>Neoteleostei</taxon>
        <taxon>Acanthomorphata</taxon>
        <taxon>Ovalentaria</taxon>
        <taxon>Atherinomorphae</taxon>
        <taxon>Cyprinodontiformes</taxon>
        <taxon>Poeciliidae</taxon>
        <taxon>Poeciliinae</taxon>
        <taxon>Gambusia</taxon>
    </lineage>
</organism>
<keyword evidence="8 11" id="KW-0675">Receptor</keyword>
<evidence type="ECO:0000256" key="4">
    <source>
        <dbReference type="ARBA" id="ARBA00022737"/>
    </source>
</evidence>
<evidence type="ECO:0000256" key="7">
    <source>
        <dbReference type="ARBA" id="ARBA00023136"/>
    </source>
</evidence>
<dbReference type="PROSITE" id="PS51257">
    <property type="entry name" value="PROKAR_LIPOPROTEIN"/>
    <property type="match status" value="1"/>
</dbReference>
<evidence type="ECO:0000313" key="14">
    <source>
        <dbReference type="EMBL" id="PWA25640.1"/>
    </source>
</evidence>
<dbReference type="InterPro" id="IPR028994">
    <property type="entry name" value="Integrin_alpha_N"/>
</dbReference>
<keyword evidence="4" id="KW-0677">Repeat</keyword>
<dbReference type="InterPro" id="IPR013519">
    <property type="entry name" value="Int_alpha_beta-p"/>
</dbReference>
<keyword evidence="15" id="KW-1185">Reference proteome</keyword>
<gene>
    <name evidence="14" type="ORF">CCH79_00001520</name>
</gene>
<feature type="domain" description="Integrin alpha first immunoglubulin-like" evidence="13">
    <location>
        <begin position="469"/>
        <end position="574"/>
    </location>
</feature>